<dbReference type="InterPro" id="IPR011006">
    <property type="entry name" value="CheY-like_superfamily"/>
</dbReference>
<feature type="modified residue" description="4-aspartylphosphate" evidence="3">
    <location>
        <position position="55"/>
    </location>
</feature>
<dbReference type="InterPro" id="IPR001789">
    <property type="entry name" value="Sig_transdc_resp-reg_receiver"/>
</dbReference>
<dbReference type="InterPro" id="IPR005561">
    <property type="entry name" value="ANTAR"/>
</dbReference>
<feature type="domain" description="ANTAR" evidence="5">
    <location>
        <begin position="125"/>
        <end position="186"/>
    </location>
</feature>
<evidence type="ECO:0000313" key="6">
    <source>
        <dbReference type="EMBL" id="SKA20824.1"/>
    </source>
</evidence>
<dbReference type="PROSITE" id="PS50110">
    <property type="entry name" value="RESPONSE_REGULATORY"/>
    <property type="match status" value="1"/>
</dbReference>
<gene>
    <name evidence="6" type="ORF">SAMN02745885_02328</name>
</gene>
<evidence type="ECO:0000256" key="2">
    <source>
        <dbReference type="ARBA" id="ARBA00024867"/>
    </source>
</evidence>
<dbReference type="AlphaFoldDB" id="A0A1T4RXU9"/>
<dbReference type="EMBL" id="FUXM01000038">
    <property type="protein sequence ID" value="SKA20824.1"/>
    <property type="molecule type" value="Genomic_DNA"/>
</dbReference>
<feature type="domain" description="Response regulatory" evidence="4">
    <location>
        <begin position="5"/>
        <end position="119"/>
    </location>
</feature>
<keyword evidence="7" id="KW-1185">Reference proteome</keyword>
<dbReference type="InterPro" id="IPR008327">
    <property type="entry name" value="Sig_transdc_resp-reg_antiterm"/>
</dbReference>
<keyword evidence="3" id="KW-0597">Phosphoprotein</keyword>
<proteinExistence type="predicted"/>
<dbReference type="Gene3D" id="1.10.10.10">
    <property type="entry name" value="Winged helix-like DNA-binding domain superfamily/Winged helix DNA-binding domain"/>
    <property type="match status" value="1"/>
</dbReference>
<evidence type="ECO:0000256" key="1">
    <source>
        <dbReference type="ARBA" id="ARBA00018672"/>
    </source>
</evidence>
<dbReference type="SMART" id="SM01012">
    <property type="entry name" value="ANTAR"/>
    <property type="match status" value="1"/>
</dbReference>
<comment type="function">
    <text evidence="2">May play the central regulatory role in sporulation. It may be an element of the effector pathway responsible for the activation of sporulation genes in response to nutritional stress. Spo0A may act in concert with spo0H (a sigma factor) to control the expression of some genes that are critical to the sporulation process.</text>
</comment>
<dbReference type="PIRSF" id="PIRSF036382">
    <property type="entry name" value="RR_antiterm"/>
    <property type="match status" value="1"/>
</dbReference>
<dbReference type="PANTHER" id="PTHR43367">
    <property type="match status" value="1"/>
</dbReference>
<dbReference type="PROSITE" id="PS50921">
    <property type="entry name" value="ANTAR"/>
    <property type="match status" value="1"/>
</dbReference>
<dbReference type="Proteomes" id="UP000189933">
    <property type="component" value="Unassembled WGS sequence"/>
</dbReference>
<organism evidence="6 7">
    <name type="scientific">Carboxydocella sporoproducens DSM 16521</name>
    <dbReference type="NCBI Taxonomy" id="1121270"/>
    <lineage>
        <taxon>Bacteria</taxon>
        <taxon>Bacillati</taxon>
        <taxon>Bacillota</taxon>
        <taxon>Clostridia</taxon>
        <taxon>Eubacteriales</taxon>
        <taxon>Clostridiales Family XVI. Incertae Sedis</taxon>
        <taxon>Carboxydocella</taxon>
    </lineage>
</organism>
<dbReference type="OrthoDB" id="9808843at2"/>
<evidence type="ECO:0000313" key="7">
    <source>
        <dbReference type="Proteomes" id="UP000189933"/>
    </source>
</evidence>
<dbReference type="GO" id="GO:0000160">
    <property type="term" value="P:phosphorelay signal transduction system"/>
    <property type="evidence" value="ECO:0007669"/>
    <property type="project" value="InterPro"/>
</dbReference>
<accession>A0A1T4RXU9</accession>
<dbReference type="SMART" id="SM00448">
    <property type="entry name" value="REC"/>
    <property type="match status" value="1"/>
</dbReference>
<dbReference type="RefSeq" id="WP_078666327.1">
    <property type="nucleotide sequence ID" value="NZ_FUXM01000038.1"/>
</dbReference>
<name>A0A1T4RXU9_9FIRM</name>
<sequence length="194" mass="21501">MYGVRVVLADASEKNRKELVRILSRAGYQVLGEAGDSQTALQLIRQTLPDLVVVDLNLPPAGGLELVEKLDGGRLAAMVLTGEYIQAQTLEKLKGLWVFGLILKPAGENQVLPALALAVANYQRQVELDRELDKLQRQLETRKVVDRAKGLLMKHFGLSEEEAFRRIQKQSMDKGKPMKAIAEAIILAFEVEGQ</sequence>
<protein>
    <recommendedName>
        <fullName evidence="1">Stage 0 sporulation protein A homolog</fullName>
    </recommendedName>
</protein>
<evidence type="ECO:0000259" key="4">
    <source>
        <dbReference type="PROSITE" id="PS50110"/>
    </source>
</evidence>
<evidence type="ECO:0000259" key="5">
    <source>
        <dbReference type="PROSITE" id="PS50921"/>
    </source>
</evidence>
<dbReference type="Gene3D" id="3.40.50.2300">
    <property type="match status" value="1"/>
</dbReference>
<dbReference type="GO" id="GO:0003723">
    <property type="term" value="F:RNA binding"/>
    <property type="evidence" value="ECO:0007669"/>
    <property type="project" value="InterPro"/>
</dbReference>
<dbReference type="Pfam" id="PF03861">
    <property type="entry name" value="ANTAR"/>
    <property type="match status" value="1"/>
</dbReference>
<reference evidence="7" key="1">
    <citation type="submission" date="2017-02" db="EMBL/GenBank/DDBJ databases">
        <authorList>
            <person name="Varghese N."/>
            <person name="Submissions S."/>
        </authorList>
    </citation>
    <scope>NUCLEOTIDE SEQUENCE [LARGE SCALE GENOMIC DNA]</scope>
    <source>
        <strain evidence="7">DSM 16521</strain>
    </source>
</reference>
<dbReference type="SUPFAM" id="SSF52172">
    <property type="entry name" value="CheY-like"/>
    <property type="match status" value="1"/>
</dbReference>
<evidence type="ECO:0000256" key="3">
    <source>
        <dbReference type="PROSITE-ProRule" id="PRU00169"/>
    </source>
</evidence>
<dbReference type="PANTHER" id="PTHR43367:SF1">
    <property type="entry name" value="TWO-COMPONENT RESPONSE REGULATOR-LIKE APRR6-RELATED"/>
    <property type="match status" value="1"/>
</dbReference>
<dbReference type="Pfam" id="PF00072">
    <property type="entry name" value="Response_reg"/>
    <property type="match status" value="1"/>
</dbReference>
<dbReference type="InterPro" id="IPR036388">
    <property type="entry name" value="WH-like_DNA-bd_sf"/>
</dbReference>